<protein>
    <submittedName>
        <fullName evidence="1">Exonuclease II Exo2</fullName>
    </submittedName>
</protein>
<organism evidence="1 2">
    <name type="scientific">Coemansia nantahalensis</name>
    <dbReference type="NCBI Taxonomy" id="2789366"/>
    <lineage>
        <taxon>Eukaryota</taxon>
        <taxon>Fungi</taxon>
        <taxon>Fungi incertae sedis</taxon>
        <taxon>Zoopagomycota</taxon>
        <taxon>Kickxellomycotina</taxon>
        <taxon>Kickxellomycetes</taxon>
        <taxon>Kickxellales</taxon>
        <taxon>Kickxellaceae</taxon>
        <taxon>Coemansia</taxon>
    </lineage>
</organism>
<keyword evidence="2" id="KW-1185">Reference proteome</keyword>
<dbReference type="Proteomes" id="UP001140234">
    <property type="component" value="Unassembled WGS sequence"/>
</dbReference>
<reference evidence="1" key="1">
    <citation type="submission" date="2022-07" db="EMBL/GenBank/DDBJ databases">
        <title>Phylogenomic reconstructions and comparative analyses of Kickxellomycotina fungi.</title>
        <authorList>
            <person name="Reynolds N.K."/>
            <person name="Stajich J.E."/>
            <person name="Barry K."/>
            <person name="Grigoriev I.V."/>
            <person name="Crous P."/>
            <person name="Smith M.E."/>
        </authorList>
    </citation>
    <scope>NUCLEOTIDE SEQUENCE</scope>
    <source>
        <strain evidence="1">CBS 109366</strain>
    </source>
</reference>
<keyword evidence="1" id="KW-0540">Nuclease</keyword>
<gene>
    <name evidence="1" type="primary">exo2_2</name>
    <name evidence="1" type="ORF">IWQ57_005258</name>
</gene>
<accession>A0ACC1JNG3</accession>
<proteinExistence type="predicted"/>
<keyword evidence="1" id="KW-0269">Exonuclease</keyword>
<sequence length="506" mass="55678">MLVGNDFLPTLPRLSINEGALNVMFSSYIRIRPSLGGYLHDNGRLHLGRFQVFMRELARLEVDKFKLDVADHQWYQVYKHKAELRGEKLDEPRVAAPSYSGGRGRGRRGGLGHASRRGADEAGSAFADESAFGLPDGFYSALGEASIPIKGNRLVLSRNQQSLLGVIRAFAIRALPKAAGGQKLQMQILPGRATPLDSLIVAKAAEQLGIHVGREYAHDGAMTLYVAAGSPRALAKLELEDSDSDNDGPGGFLGSASTYHALGALEGDDADGGTVSEGGDEADEQAVPDFAMRVADPSDASAVAAYVDACLGEFRDALVVPDGELDLYTQRGDAHDFWQRFEIWKAGYYKVKVDITYPIPDVTLSAEANGAQTFREPHADVAPMCRDYIATVQWVLLYYFQGCQSWSWFYPHHYAPCISDLCAGLTAYARDGFENDEPYTPYEQLMCVLPPYSRKLLPAPLRALMVDIHSPIRDMFPTSFSVDMNGKKMPWEAVVQINFVDIKRIR</sequence>
<evidence type="ECO:0000313" key="2">
    <source>
        <dbReference type="Proteomes" id="UP001140234"/>
    </source>
</evidence>
<feature type="non-terminal residue" evidence="1">
    <location>
        <position position="506"/>
    </location>
</feature>
<comment type="caution">
    <text evidence="1">The sequence shown here is derived from an EMBL/GenBank/DDBJ whole genome shotgun (WGS) entry which is preliminary data.</text>
</comment>
<keyword evidence="1" id="KW-0378">Hydrolase</keyword>
<evidence type="ECO:0000313" key="1">
    <source>
        <dbReference type="EMBL" id="KAJ2764197.1"/>
    </source>
</evidence>
<dbReference type="EMBL" id="JANBUJ010002442">
    <property type="protein sequence ID" value="KAJ2764197.1"/>
    <property type="molecule type" value="Genomic_DNA"/>
</dbReference>
<name>A0ACC1JNG3_9FUNG</name>